<keyword evidence="4 7" id="KW-0812">Transmembrane</keyword>
<dbReference type="GO" id="GO:0008324">
    <property type="term" value="F:monoatomic cation transmembrane transporter activity"/>
    <property type="evidence" value="ECO:0007669"/>
    <property type="project" value="InterPro"/>
</dbReference>
<organism evidence="8 9">
    <name type="scientific">Chelativorans petroleitrophicus</name>
    <dbReference type="NCBI Taxonomy" id="2975484"/>
    <lineage>
        <taxon>Bacteria</taxon>
        <taxon>Pseudomonadati</taxon>
        <taxon>Pseudomonadota</taxon>
        <taxon>Alphaproteobacteria</taxon>
        <taxon>Hyphomicrobiales</taxon>
        <taxon>Phyllobacteriaceae</taxon>
        <taxon>Chelativorans</taxon>
    </lineage>
</organism>
<feature type="transmembrane region" description="Helical" evidence="7">
    <location>
        <begin position="6"/>
        <end position="22"/>
    </location>
</feature>
<dbReference type="PANTHER" id="PTHR34584:SF1">
    <property type="entry name" value="NA(+)_H(+) ANTIPORTER SUBUNIT E1"/>
    <property type="match status" value="1"/>
</dbReference>
<dbReference type="RefSeq" id="WP_261516708.1">
    <property type="nucleotide sequence ID" value="NZ_JAODNV010000019.1"/>
</dbReference>
<dbReference type="AlphaFoldDB" id="A0A9X2X9D4"/>
<keyword evidence="3" id="KW-1003">Cell membrane</keyword>
<dbReference type="PIRSF" id="PIRSF019239">
    <property type="entry name" value="MrpE"/>
    <property type="match status" value="1"/>
</dbReference>
<evidence type="ECO:0000313" key="8">
    <source>
        <dbReference type="EMBL" id="MCT8991767.1"/>
    </source>
</evidence>
<keyword evidence="6 7" id="KW-0472">Membrane</keyword>
<evidence type="ECO:0000256" key="3">
    <source>
        <dbReference type="ARBA" id="ARBA00022475"/>
    </source>
</evidence>
<comment type="subcellular location">
    <subcellularLocation>
        <location evidence="1">Cell membrane</location>
        <topology evidence="1">Multi-pass membrane protein</topology>
    </subcellularLocation>
</comment>
<dbReference type="PANTHER" id="PTHR34584">
    <property type="entry name" value="NA(+)/H(+) ANTIPORTER SUBUNIT E1"/>
    <property type="match status" value="1"/>
</dbReference>
<evidence type="ECO:0000256" key="7">
    <source>
        <dbReference type="SAM" id="Phobius"/>
    </source>
</evidence>
<dbReference type="EMBL" id="JAODNV010000019">
    <property type="protein sequence ID" value="MCT8991767.1"/>
    <property type="molecule type" value="Genomic_DNA"/>
</dbReference>
<gene>
    <name evidence="8" type="ORF">NYR54_15960</name>
</gene>
<comment type="caution">
    <text evidence="8">The sequence shown here is derived from an EMBL/GenBank/DDBJ whole genome shotgun (WGS) entry which is preliminary data.</text>
</comment>
<keyword evidence="5 7" id="KW-1133">Transmembrane helix</keyword>
<evidence type="ECO:0000313" key="9">
    <source>
        <dbReference type="Proteomes" id="UP001149009"/>
    </source>
</evidence>
<evidence type="ECO:0000256" key="1">
    <source>
        <dbReference type="ARBA" id="ARBA00004651"/>
    </source>
</evidence>
<dbReference type="InterPro" id="IPR002758">
    <property type="entry name" value="Cation_antiport_E"/>
</dbReference>
<evidence type="ECO:0000256" key="2">
    <source>
        <dbReference type="ARBA" id="ARBA00006228"/>
    </source>
</evidence>
<protein>
    <submittedName>
        <fullName evidence="8">Na+/H+ antiporter subunit E</fullName>
    </submittedName>
</protein>
<proteinExistence type="inferred from homology"/>
<dbReference type="NCBIfam" id="NF006520">
    <property type="entry name" value="PRK08965.1-4"/>
    <property type="match status" value="1"/>
</dbReference>
<sequence>MNRLLPYPLLIVSIVVMWLALTRFSVGQLLLGAGVALVAAQGLAALRPSTPRLRRWDLIPKLIGIVLLDIVRSNIAVARLILSGKRAKRKSGFVAIPLELRDPMGLAVLAVIITSTPGTAWLDYSDRRGVLLLHIFDLVDESEWVDLIKTRYEYLLMEIFE</sequence>
<keyword evidence="9" id="KW-1185">Reference proteome</keyword>
<evidence type="ECO:0000256" key="4">
    <source>
        <dbReference type="ARBA" id="ARBA00022692"/>
    </source>
</evidence>
<evidence type="ECO:0000256" key="6">
    <source>
        <dbReference type="ARBA" id="ARBA00023136"/>
    </source>
</evidence>
<dbReference type="GO" id="GO:0005886">
    <property type="term" value="C:plasma membrane"/>
    <property type="evidence" value="ECO:0007669"/>
    <property type="project" value="UniProtKB-SubCell"/>
</dbReference>
<feature type="transmembrane region" description="Helical" evidence="7">
    <location>
        <begin position="29"/>
        <end position="46"/>
    </location>
</feature>
<reference evidence="8" key="1">
    <citation type="submission" date="2022-08" db="EMBL/GenBank/DDBJ databases">
        <title>Chelativorans sichuanense sp. nov., a paraffin oil-degrading bacterium isolated from a mixture of oil-based drill cuttings and paddy soil.</title>
        <authorList>
            <person name="Yu J."/>
            <person name="Liu H."/>
            <person name="Chen Q."/>
        </authorList>
    </citation>
    <scope>NUCLEOTIDE SEQUENCE</scope>
    <source>
        <strain evidence="8">SCAU 2101</strain>
    </source>
</reference>
<name>A0A9X2X9D4_9HYPH</name>
<dbReference type="Proteomes" id="UP001149009">
    <property type="component" value="Unassembled WGS sequence"/>
</dbReference>
<accession>A0A9X2X9D4</accession>
<comment type="similarity">
    <text evidence="2">Belongs to the CPA3 antiporters (TC 2.A.63) subunit E family.</text>
</comment>
<dbReference type="Pfam" id="PF01899">
    <property type="entry name" value="MNHE"/>
    <property type="match status" value="1"/>
</dbReference>
<evidence type="ECO:0000256" key="5">
    <source>
        <dbReference type="ARBA" id="ARBA00022989"/>
    </source>
</evidence>